<dbReference type="InterPro" id="IPR015424">
    <property type="entry name" value="PyrdxlP-dep_Trfase"/>
</dbReference>
<dbReference type="GO" id="GO:0006535">
    <property type="term" value="P:cysteine biosynthetic process from serine"/>
    <property type="evidence" value="ECO:0007669"/>
    <property type="project" value="TreeGrafter"/>
</dbReference>
<dbReference type="CDD" id="cd00614">
    <property type="entry name" value="CGS_like"/>
    <property type="match status" value="1"/>
</dbReference>
<dbReference type="GO" id="GO:0005506">
    <property type="term" value="F:iron ion binding"/>
    <property type="evidence" value="ECO:0007669"/>
    <property type="project" value="InterPro"/>
</dbReference>
<evidence type="ECO:0000256" key="2">
    <source>
        <dbReference type="ARBA" id="ARBA00001971"/>
    </source>
</evidence>
<evidence type="ECO:0000256" key="4">
    <source>
        <dbReference type="ARBA" id="ARBA00009077"/>
    </source>
</evidence>
<proteinExistence type="inferred from homology"/>
<dbReference type="InterPro" id="IPR036396">
    <property type="entry name" value="Cyt_P450_sf"/>
</dbReference>
<dbReference type="GO" id="GO:0020037">
    <property type="term" value="F:heme binding"/>
    <property type="evidence" value="ECO:0007669"/>
    <property type="project" value="InterPro"/>
</dbReference>
<keyword evidence="6" id="KW-0808">Transferase</keyword>
<dbReference type="PANTHER" id="PTHR43797:SF2">
    <property type="entry name" value="HOMOCYSTEINE_CYSTEINE SYNTHASE"/>
    <property type="match status" value="1"/>
</dbReference>
<keyword evidence="10" id="KW-0503">Monooxygenase</keyword>
<dbReference type="AlphaFoldDB" id="A0A9P5HBQ1"/>
<dbReference type="EMBL" id="JAANBB010000051">
    <property type="protein sequence ID" value="KAF7553060.1"/>
    <property type="molecule type" value="Genomic_DNA"/>
</dbReference>
<accession>A0A9P5HBQ1</accession>
<organism evidence="14 15">
    <name type="scientific">Cylindrodendrum hubeiense</name>
    <dbReference type="NCBI Taxonomy" id="595255"/>
    <lineage>
        <taxon>Eukaryota</taxon>
        <taxon>Fungi</taxon>
        <taxon>Dikarya</taxon>
        <taxon>Ascomycota</taxon>
        <taxon>Pezizomycotina</taxon>
        <taxon>Sordariomycetes</taxon>
        <taxon>Hypocreomycetidae</taxon>
        <taxon>Hypocreales</taxon>
        <taxon>Nectriaceae</taxon>
        <taxon>Cylindrodendrum</taxon>
    </lineage>
</organism>
<comment type="caution">
    <text evidence="14">The sequence shown here is derived from an EMBL/GenBank/DDBJ whole genome shotgun (WGS) entry which is preliminary data.</text>
</comment>
<keyword evidence="15" id="KW-1185">Reference proteome</keyword>
<dbReference type="InterPro" id="IPR001128">
    <property type="entry name" value="Cyt_P450"/>
</dbReference>
<reference evidence="14" key="1">
    <citation type="submission" date="2020-03" db="EMBL/GenBank/DDBJ databases">
        <title>Draft Genome Sequence of Cylindrodendrum hubeiense.</title>
        <authorList>
            <person name="Buettner E."/>
            <person name="Kellner H."/>
        </authorList>
    </citation>
    <scope>NUCLEOTIDE SEQUENCE</scope>
    <source>
        <strain evidence="14">IHI 201604</strain>
    </source>
</reference>
<comment type="pathway">
    <text evidence="3">Mycotoxin biosynthesis.</text>
</comment>
<dbReference type="PANTHER" id="PTHR43797">
    <property type="entry name" value="HOMOCYSTEINE/CYSTEINE SYNTHASE"/>
    <property type="match status" value="1"/>
</dbReference>
<comment type="cofactor">
    <cofactor evidence="2 13">
        <name>heme</name>
        <dbReference type="ChEBI" id="CHEBI:30413"/>
    </cofactor>
</comment>
<evidence type="ECO:0000256" key="3">
    <source>
        <dbReference type="ARBA" id="ARBA00004685"/>
    </source>
</evidence>
<dbReference type="Gene3D" id="1.10.630.10">
    <property type="entry name" value="Cytochrome P450"/>
    <property type="match status" value="1"/>
</dbReference>
<dbReference type="InterPro" id="IPR015422">
    <property type="entry name" value="PyrdxlP-dep_Trfase_small"/>
</dbReference>
<dbReference type="SUPFAM" id="SSF48264">
    <property type="entry name" value="Cytochrome P450"/>
    <property type="match status" value="1"/>
</dbReference>
<evidence type="ECO:0000256" key="1">
    <source>
        <dbReference type="ARBA" id="ARBA00001933"/>
    </source>
</evidence>
<evidence type="ECO:0000256" key="13">
    <source>
        <dbReference type="PIRSR" id="PIRSR602403-1"/>
    </source>
</evidence>
<dbReference type="Gene3D" id="3.40.640.10">
    <property type="entry name" value="Type I PLP-dependent aspartate aminotransferase-like (Major domain)"/>
    <property type="match status" value="1"/>
</dbReference>
<evidence type="ECO:0000313" key="15">
    <source>
        <dbReference type="Proteomes" id="UP000722485"/>
    </source>
</evidence>
<evidence type="ECO:0000256" key="6">
    <source>
        <dbReference type="ARBA" id="ARBA00022679"/>
    </source>
</evidence>
<dbReference type="Gene3D" id="3.90.1150.10">
    <property type="entry name" value="Aspartate Aminotransferase, domain 1"/>
    <property type="match status" value="1"/>
</dbReference>
<protein>
    <recommendedName>
        <fullName evidence="11">Sulfhydrylase FUB7</fullName>
    </recommendedName>
    <alternativeName>
        <fullName evidence="12">Fusaric acid biosynthesis protein 7</fullName>
    </alternativeName>
</protein>
<keyword evidence="10" id="KW-0560">Oxidoreductase</keyword>
<dbReference type="SUPFAM" id="SSF53383">
    <property type="entry name" value="PLP-dependent transferases"/>
    <property type="match status" value="1"/>
</dbReference>
<evidence type="ECO:0000256" key="12">
    <source>
        <dbReference type="ARBA" id="ARBA00083302"/>
    </source>
</evidence>
<evidence type="ECO:0000256" key="8">
    <source>
        <dbReference type="ARBA" id="ARBA00022898"/>
    </source>
</evidence>
<dbReference type="GO" id="GO:0004124">
    <property type="term" value="F:cysteine synthase activity"/>
    <property type="evidence" value="ECO:0007669"/>
    <property type="project" value="TreeGrafter"/>
</dbReference>
<dbReference type="Pfam" id="PF00067">
    <property type="entry name" value="p450"/>
    <property type="match status" value="1"/>
</dbReference>
<name>A0A9P5HBQ1_9HYPO</name>
<dbReference type="Pfam" id="PF01053">
    <property type="entry name" value="Cys_Met_Meta_PP"/>
    <property type="match status" value="1"/>
</dbReference>
<dbReference type="Proteomes" id="UP000722485">
    <property type="component" value="Unassembled WGS sequence"/>
</dbReference>
<dbReference type="GO" id="GO:0030170">
    <property type="term" value="F:pyridoxal phosphate binding"/>
    <property type="evidence" value="ECO:0007669"/>
    <property type="project" value="InterPro"/>
</dbReference>
<keyword evidence="8" id="KW-0663">Pyridoxal phosphate</keyword>
<dbReference type="GO" id="GO:0003961">
    <property type="term" value="F:O-acetylhomoserine aminocarboxypropyltransferase activity"/>
    <property type="evidence" value="ECO:0007669"/>
    <property type="project" value="TreeGrafter"/>
</dbReference>
<dbReference type="GO" id="GO:0016705">
    <property type="term" value="F:oxidoreductase activity, acting on paired donors, with incorporation or reduction of molecular oxygen"/>
    <property type="evidence" value="ECO:0007669"/>
    <property type="project" value="InterPro"/>
</dbReference>
<evidence type="ECO:0000256" key="7">
    <source>
        <dbReference type="ARBA" id="ARBA00022723"/>
    </source>
</evidence>
<evidence type="ECO:0000256" key="9">
    <source>
        <dbReference type="ARBA" id="ARBA00023004"/>
    </source>
</evidence>
<dbReference type="InterPro" id="IPR000277">
    <property type="entry name" value="Cys/Met-Metab_PyrdxlP-dep_enz"/>
</dbReference>
<comment type="similarity">
    <text evidence="5">Belongs to the cytochrome P450 family.</text>
</comment>
<comment type="similarity">
    <text evidence="4">Belongs to the trans-sulfuration enzymes family.</text>
</comment>
<keyword evidence="13" id="KW-0349">Heme</keyword>
<dbReference type="InterPro" id="IPR002403">
    <property type="entry name" value="Cyt_P450_E_grp-IV"/>
</dbReference>
<comment type="cofactor">
    <cofactor evidence="1">
        <name>pyridoxal 5'-phosphate</name>
        <dbReference type="ChEBI" id="CHEBI:597326"/>
    </cofactor>
</comment>
<feature type="binding site" description="axial binding residue" evidence="13">
    <location>
        <position position="846"/>
    </location>
    <ligand>
        <name>heme</name>
        <dbReference type="ChEBI" id="CHEBI:30413"/>
    </ligand>
    <ligandPart>
        <name>Fe</name>
        <dbReference type="ChEBI" id="CHEBI:18248"/>
    </ligandPart>
</feature>
<evidence type="ECO:0000256" key="5">
    <source>
        <dbReference type="ARBA" id="ARBA00010617"/>
    </source>
</evidence>
<dbReference type="OrthoDB" id="3512640at2759"/>
<dbReference type="NCBIfam" id="TIGR01326">
    <property type="entry name" value="OAH_OAS_sulfhy"/>
    <property type="match status" value="1"/>
</dbReference>
<dbReference type="PRINTS" id="PR00465">
    <property type="entry name" value="EP450IV"/>
</dbReference>
<dbReference type="GO" id="GO:0004497">
    <property type="term" value="F:monooxygenase activity"/>
    <property type="evidence" value="ECO:0007669"/>
    <property type="project" value="UniProtKB-KW"/>
</dbReference>
<dbReference type="GO" id="GO:0071269">
    <property type="term" value="P:L-homocysteine biosynthetic process"/>
    <property type="evidence" value="ECO:0007669"/>
    <property type="project" value="TreeGrafter"/>
</dbReference>
<evidence type="ECO:0000256" key="10">
    <source>
        <dbReference type="ARBA" id="ARBA00023033"/>
    </source>
</evidence>
<dbReference type="PROSITE" id="PS00086">
    <property type="entry name" value="CYTOCHROME_P450"/>
    <property type="match status" value="1"/>
</dbReference>
<dbReference type="InterPro" id="IPR006235">
    <property type="entry name" value="OAc-hSer/O-AcSer_sulfhydrylase"/>
</dbReference>
<dbReference type="InterPro" id="IPR015421">
    <property type="entry name" value="PyrdxlP-dep_Trfase_major"/>
</dbReference>
<sequence length="906" mass="100205">MAHNTTEGQTPEHVPKFETLQLHGGQEPDSATLARGVPIYQTYVFNFESCAHAAELFALAKDGEIATRTGNPTTAVVERRIAALEGGVAAVAVASGQSAVFMTMASLVSSGDNIVATRHYYHGAYNQFSFLFPEFGVECRVVEETAEAVAAAIDERTKAVYIETIGHPKFNVPDIEAIAKAAHDGGVPLIVDNTVGAAYFCQPIKHGADIVVASMSKWIGGHGTSTGGIIVDSGNFDWKAAPRFKQFNQPCAGFHGLNFAETFGREAFSWRIRGQLLRDIGACLSPFNSQQFIVGLETLSLRCERHAQNTIALARWLETHKNVVWVSYPGLPNHPHYELAQKYLPRGAGAVLMFGIKGGADAGEQLVDNFKMISNNAGFGDAKTTAQHSWSTTHKPMLPQEKIDLGVAPEMIRLSVGIEHIDDIKYDIEQSMAKIIQRQCLSSSSNASTSRHAVPLTTLIVMLSEFYIDYAAGQAALSDPYALAVIISSLMVLGVSWIMIKSSLVEYRLPKLSIVLADKMQSAKQRSREYTNNSSEVLNIGYRTFPNEPFGLSTTEGTNIVIPLRYLDYMKGQKSLSFSAFLDEEFAFKPYTKLGNLDPEEITVLIKKVNPTLPQYAPVIHDLVRQYWPLGKSDFREWNDSRAIVTETVQRKRANGNKPLNDPPSYLDWLTDPVENPKSANDMEKQVIVQMQLVVAAIQSMSATVMQCLIDIATYPEFIPELREEIQQVMSNHDGKINKQGLSDMLKLDSFIKETGRHNPPDLTSFQRKATADLKLSNGMFLPKGAKLILPSVSVNMDAALYEDPTKFDGFRFYKIRMSKPENRTSHQNVTVGKKDIAWGYGAHACPGRFMADQGIKIILIEFIMNYDIRTPKGIIGRPKNIEVEGVSVPDPEGELLIKRADWNKS</sequence>
<keyword evidence="7 13" id="KW-0479">Metal-binding</keyword>
<dbReference type="GO" id="GO:0005737">
    <property type="term" value="C:cytoplasm"/>
    <property type="evidence" value="ECO:0007669"/>
    <property type="project" value="TreeGrafter"/>
</dbReference>
<gene>
    <name evidence="14" type="ORF">G7Z17_g3896</name>
</gene>
<dbReference type="FunFam" id="3.40.640.10:FF:000035">
    <property type="entry name" value="O-succinylhomoserine sulfhydrylase"/>
    <property type="match status" value="1"/>
</dbReference>
<dbReference type="CDD" id="cd11041">
    <property type="entry name" value="CYP503A1-like"/>
    <property type="match status" value="1"/>
</dbReference>
<dbReference type="GO" id="GO:0019346">
    <property type="term" value="P:transsulfuration"/>
    <property type="evidence" value="ECO:0007669"/>
    <property type="project" value="InterPro"/>
</dbReference>
<evidence type="ECO:0000313" key="14">
    <source>
        <dbReference type="EMBL" id="KAF7553060.1"/>
    </source>
</evidence>
<dbReference type="InterPro" id="IPR017972">
    <property type="entry name" value="Cyt_P450_CS"/>
</dbReference>
<keyword evidence="9 13" id="KW-0408">Iron</keyword>
<evidence type="ECO:0000256" key="11">
    <source>
        <dbReference type="ARBA" id="ARBA00071517"/>
    </source>
</evidence>